<keyword evidence="3" id="KW-1185">Reference proteome</keyword>
<keyword evidence="1" id="KW-0472">Membrane</keyword>
<sequence>MTMTSAPPPPPHPPVTRRRPALLTTLVVTLVLALAGGGFVAWRTLNGGDDEPLAGRPRVEDRAAGLSYAVPEGWQRGDGDLIDSFTSSVTREHPGGRGGSIVAAGRGDGVPRAQLGAATERWARSNAVFFHPDGRSTVTESEATTVGGRPAHTVTLKVADGENGTGHLRMTVVAVDDDRVAFLLAVVQPATGAEKRTADLVLSSAALL</sequence>
<organism evidence="2 3">
    <name type="scientific">Streptomyces pharetrae CZA14</name>
    <dbReference type="NCBI Taxonomy" id="1144883"/>
    <lineage>
        <taxon>Bacteria</taxon>
        <taxon>Bacillati</taxon>
        <taxon>Actinomycetota</taxon>
        <taxon>Actinomycetes</taxon>
        <taxon>Kitasatosporales</taxon>
        <taxon>Streptomycetaceae</taxon>
        <taxon>Streptomyces</taxon>
    </lineage>
</organism>
<comment type="caution">
    <text evidence="2">The sequence shown here is derived from an EMBL/GenBank/DDBJ whole genome shotgun (WGS) entry which is preliminary data.</text>
</comment>
<reference evidence="2 3" key="1">
    <citation type="submission" date="2016-12" db="EMBL/GenBank/DDBJ databases">
        <title>Genome Mining:The Detection of Biosynthetic Gene Clusters to Aid in the Expression of Curamycin A produced by Streptomyces sp. strain CZA14.</title>
        <authorList>
            <person name="Durrell K.A."/>
            <person name="Kirby B.M."/>
            <person name="Khan W."/>
            <person name="Mthethwa T."/>
            <person name="Le Roes-Hill M."/>
        </authorList>
    </citation>
    <scope>NUCLEOTIDE SEQUENCE [LARGE SCALE GENOMIC DNA]</scope>
    <source>
        <strain evidence="2 3">CZA14</strain>
    </source>
</reference>
<dbReference type="Proteomes" id="UP000194266">
    <property type="component" value="Unassembled WGS sequence"/>
</dbReference>
<keyword evidence="1" id="KW-1133">Transmembrane helix</keyword>
<evidence type="ECO:0000256" key="1">
    <source>
        <dbReference type="SAM" id="Phobius"/>
    </source>
</evidence>
<dbReference type="EMBL" id="MRYD01000034">
    <property type="protein sequence ID" value="OSZ60705.1"/>
    <property type="molecule type" value="Genomic_DNA"/>
</dbReference>
<dbReference type="Gene3D" id="3.40.1000.10">
    <property type="entry name" value="Mog1/PsbP, alpha/beta/alpha sandwich"/>
    <property type="match status" value="1"/>
</dbReference>
<feature type="transmembrane region" description="Helical" evidence="1">
    <location>
        <begin position="21"/>
        <end position="42"/>
    </location>
</feature>
<gene>
    <name evidence="2" type="ORF">OQI_09440</name>
</gene>
<protein>
    <submittedName>
        <fullName evidence="2">Uncharacterized protein</fullName>
    </submittedName>
</protein>
<keyword evidence="1" id="KW-0812">Transmembrane</keyword>
<accession>A0ABX3YL87</accession>
<proteinExistence type="predicted"/>
<dbReference type="RefSeq" id="WP_086168888.1">
    <property type="nucleotide sequence ID" value="NZ_MRYD01000034.1"/>
</dbReference>
<evidence type="ECO:0000313" key="3">
    <source>
        <dbReference type="Proteomes" id="UP000194266"/>
    </source>
</evidence>
<evidence type="ECO:0000313" key="2">
    <source>
        <dbReference type="EMBL" id="OSZ60705.1"/>
    </source>
</evidence>
<name>A0ABX3YL87_9ACTN</name>